<evidence type="ECO:0000313" key="2">
    <source>
        <dbReference type="Proteomes" id="UP001162098"/>
    </source>
</evidence>
<organism evidence="1 2">
    <name type="scientific">Medusavirus stheno T3</name>
    <dbReference type="NCBI Taxonomy" id="3069717"/>
    <lineage>
        <taxon>Viruses</taxon>
        <taxon>Varidnaviria</taxon>
        <taxon>Bamfordvirae</taxon>
        <taxon>Nucleocytoviricota</taxon>
        <taxon>Megaviricetes</taxon>
        <taxon>Mamonoviridae</taxon>
        <taxon>Medusavirus</taxon>
        <taxon>Medusavirus sthenus</taxon>
    </lineage>
</organism>
<sequence>MSDPYIISDKLTLSGYVPPESMLLAADDDGNVELAPVSVASVVKFVASTNVPVFEVWRVPPQGMARNGSNGGKYVLGSWLADRPALEDRTSTTPFPAVVLNYFDNSAGAFDRGSGIFTVPVSGTYRHSMTLRVVNISSSRGSFGVFVQVNNVRTLGDFYLNTGDNGYKDYHHFHTEMWHEAGDEIAFQVIVNGGDGADGIYARWAVVRASSVIPVAVPV</sequence>
<dbReference type="SUPFAM" id="SSF49842">
    <property type="entry name" value="TNF-like"/>
    <property type="match status" value="1"/>
</dbReference>
<protein>
    <recommendedName>
        <fullName evidence="3">C1q domain-containing protein</fullName>
    </recommendedName>
</protein>
<reference evidence="1 2" key="1">
    <citation type="submission" date="2020-09" db="EMBL/GenBank/DDBJ databases">
        <authorList>
            <person name="Zhang R."/>
            <person name="Garcia K."/>
            <person name="Ogata H."/>
        </authorList>
    </citation>
    <scope>NUCLEOTIDE SEQUENCE [LARGE SCALE GENOMIC DNA]</scope>
    <source>
        <strain evidence="2">stheno</strain>
    </source>
</reference>
<evidence type="ECO:0008006" key="3">
    <source>
        <dbReference type="Google" id="ProtNLM"/>
    </source>
</evidence>
<dbReference type="InterPro" id="IPR008983">
    <property type="entry name" value="Tumour_necrosis_fac-like_dom"/>
</dbReference>
<dbReference type="KEGG" id="vg:80543697"/>
<dbReference type="Gene3D" id="2.60.120.40">
    <property type="match status" value="1"/>
</dbReference>
<evidence type="ECO:0000313" key="1">
    <source>
        <dbReference type="EMBL" id="QPB44501.1"/>
    </source>
</evidence>
<dbReference type="Proteomes" id="UP001162098">
    <property type="component" value="Segment"/>
</dbReference>
<accession>A0A7S7YEV0</accession>
<name>A0A7S7YEV0_9VIRU</name>
<proteinExistence type="predicted"/>
<dbReference type="EMBL" id="MW018138">
    <property type="protein sequence ID" value="QPB44501.1"/>
    <property type="molecule type" value="Genomic_DNA"/>
</dbReference>
<keyword evidence="2" id="KW-1185">Reference proteome</keyword>